<dbReference type="EMBL" id="DSTU01000004">
    <property type="protein sequence ID" value="HFJ53646.1"/>
    <property type="molecule type" value="Genomic_DNA"/>
</dbReference>
<evidence type="ECO:0000313" key="1">
    <source>
        <dbReference type="EMBL" id="HEA87808.1"/>
    </source>
</evidence>
<gene>
    <name evidence="1" type="ORF">ENP94_07380</name>
    <name evidence="2" type="ORF">ENS16_03025</name>
</gene>
<evidence type="ECO:0000313" key="2">
    <source>
        <dbReference type="EMBL" id="HFJ53646.1"/>
    </source>
</evidence>
<proteinExistence type="predicted"/>
<dbReference type="InterPro" id="IPR032286">
    <property type="entry name" value="DUF4837"/>
</dbReference>
<dbReference type="Pfam" id="PF16125">
    <property type="entry name" value="DUF4837"/>
    <property type="match status" value="1"/>
</dbReference>
<protein>
    <submittedName>
        <fullName evidence="1">DUF4837 family protein</fullName>
    </submittedName>
</protein>
<comment type="caution">
    <text evidence="1">The sequence shown here is derived from an EMBL/GenBank/DDBJ whole genome shotgun (WGS) entry which is preliminary data.</text>
</comment>
<organism evidence="1">
    <name type="scientific">candidate division WOR-3 bacterium</name>
    <dbReference type="NCBI Taxonomy" id="2052148"/>
    <lineage>
        <taxon>Bacteria</taxon>
        <taxon>Bacteria division WOR-3</taxon>
    </lineage>
</organism>
<reference evidence="1" key="1">
    <citation type="journal article" date="2020" name="mSystems">
        <title>Genome- and Community-Level Interaction Insights into Carbon Utilization and Element Cycling Functions of Hydrothermarchaeota in Hydrothermal Sediment.</title>
        <authorList>
            <person name="Zhou Z."/>
            <person name="Liu Y."/>
            <person name="Xu W."/>
            <person name="Pan J."/>
            <person name="Luo Z.H."/>
            <person name="Li M."/>
        </authorList>
    </citation>
    <scope>NUCLEOTIDE SEQUENCE [LARGE SCALE GENOMIC DNA]</scope>
    <source>
        <strain evidence="1">SpSt-265</strain>
        <strain evidence="2">SpSt-465</strain>
    </source>
</reference>
<sequence length="325" mass="37427">MKFLRRFQHGGVGLAVLVLCLCTGSLPKSIGRLQEVTIITDYWNLVSSEVTAILERPVFTPQPEPEFLLRVGGFDRFSSYSRMRIVFLIGTVRDSIIRGVLGFRVDSLGEEGFGLFKFPNAWVDNQQVLLFVARDTERLIEGLRIYGARLYRTVTEMVLEQMTAATFFRGRDDAASRRLADFGFSLDVPKEWLIQDKDSAERFVYIHSHFPDRSVFVWWQDTVFPLVADSVLQLRDRLTAKFYDGDYVDRNAVRAESIEFLGVPCLRIRGVWQNQKQVIGGPFVLYAFNYQERFFLLDGMVFNPGEKKVSSLFQVEAVIRTFLPR</sequence>
<name>A0A7C1SY24_UNCW3</name>
<dbReference type="AlphaFoldDB" id="A0A7C1SY24"/>
<dbReference type="EMBL" id="DSLG01000008">
    <property type="protein sequence ID" value="HEA87808.1"/>
    <property type="molecule type" value="Genomic_DNA"/>
</dbReference>
<accession>A0A7C1SY24</accession>